<dbReference type="OrthoDB" id="3359616at2759"/>
<evidence type="ECO:0000256" key="1">
    <source>
        <dbReference type="SAM" id="MobiDB-lite"/>
    </source>
</evidence>
<protein>
    <submittedName>
        <fullName evidence="2">Uncharacterized protein</fullName>
    </submittedName>
</protein>
<sequence length="362" mass="38299">MSPITQAFDDSSPNFNYHGIWWTGGTWNASDGDSGSLSGTNDLNGFAVFTFPVAATRFRYYGMRRSNGGLFAICVDCDVDDSRSYQAIGGFNATDGGDNGPSLLWSQSFSSASLHSVIIHNRNDSRGTPPGNSQLTIDRFELDVPITPQKSIKSTLLPDAPGGNNPQATQNGGTVTTAMNPTVTRSTSAAVSAMLAAVPTSGESGGQQSQSQTNSAAQHSTALANTSSASGSASPFANAEPVTGARKTTRLAGILRMKKKSSSSVKAARPFQLPDTSTTFLDPMTTGETTLTGPSSGWSTGNGHRTSANAHTTPTNLNPDFRRQERNGGPMPLDQHENETLPPDYAQLFSVRDFEHANLVRR</sequence>
<dbReference type="Proteomes" id="UP000567179">
    <property type="component" value="Unassembled WGS sequence"/>
</dbReference>
<name>A0A8H5BWU6_9AGAR</name>
<evidence type="ECO:0000313" key="3">
    <source>
        <dbReference type="Proteomes" id="UP000567179"/>
    </source>
</evidence>
<accession>A0A8H5BWU6</accession>
<reference evidence="2 3" key="1">
    <citation type="journal article" date="2020" name="ISME J.">
        <title>Uncovering the hidden diversity of litter-decomposition mechanisms in mushroom-forming fungi.</title>
        <authorList>
            <person name="Floudas D."/>
            <person name="Bentzer J."/>
            <person name="Ahren D."/>
            <person name="Johansson T."/>
            <person name="Persson P."/>
            <person name="Tunlid A."/>
        </authorList>
    </citation>
    <scope>NUCLEOTIDE SEQUENCE [LARGE SCALE GENOMIC DNA]</scope>
    <source>
        <strain evidence="2 3">CBS 101986</strain>
    </source>
</reference>
<dbReference type="AlphaFoldDB" id="A0A8H5BWU6"/>
<dbReference type="EMBL" id="JAACJJ010000001">
    <property type="protein sequence ID" value="KAF5330699.1"/>
    <property type="molecule type" value="Genomic_DNA"/>
</dbReference>
<feature type="compositionally biased region" description="Low complexity" evidence="1">
    <location>
        <begin position="200"/>
        <end position="222"/>
    </location>
</feature>
<keyword evidence="3" id="KW-1185">Reference proteome</keyword>
<feature type="compositionally biased region" description="Polar residues" evidence="1">
    <location>
        <begin position="274"/>
        <end position="318"/>
    </location>
</feature>
<organism evidence="2 3">
    <name type="scientific">Psilocybe cf. subviscida</name>
    <dbReference type="NCBI Taxonomy" id="2480587"/>
    <lineage>
        <taxon>Eukaryota</taxon>
        <taxon>Fungi</taxon>
        <taxon>Dikarya</taxon>
        <taxon>Basidiomycota</taxon>
        <taxon>Agaricomycotina</taxon>
        <taxon>Agaricomycetes</taxon>
        <taxon>Agaricomycetidae</taxon>
        <taxon>Agaricales</taxon>
        <taxon>Agaricineae</taxon>
        <taxon>Strophariaceae</taxon>
        <taxon>Psilocybe</taxon>
    </lineage>
</organism>
<proteinExistence type="predicted"/>
<feature type="region of interest" description="Disordered" evidence="1">
    <location>
        <begin position="153"/>
        <end position="180"/>
    </location>
</feature>
<gene>
    <name evidence="2" type="ORF">D9619_005966</name>
</gene>
<feature type="compositionally biased region" description="Polar residues" evidence="1">
    <location>
        <begin position="223"/>
        <end position="235"/>
    </location>
</feature>
<feature type="compositionally biased region" description="Polar residues" evidence="1">
    <location>
        <begin position="164"/>
        <end position="180"/>
    </location>
</feature>
<feature type="region of interest" description="Disordered" evidence="1">
    <location>
        <begin position="199"/>
        <end position="340"/>
    </location>
</feature>
<evidence type="ECO:0000313" key="2">
    <source>
        <dbReference type="EMBL" id="KAF5330699.1"/>
    </source>
</evidence>
<comment type="caution">
    <text evidence="2">The sequence shown here is derived from an EMBL/GenBank/DDBJ whole genome shotgun (WGS) entry which is preliminary data.</text>
</comment>